<keyword evidence="1" id="KW-1133">Transmembrane helix</keyword>
<sequence>MRFNHYILGVKIVIVFLYIRCESLFGNYSPQKNGDLNKMELFNYIAIAFSFVYTAAALRLLGGLSSAINKDRRYIVHLLFIVIQLISIITSFWGIWAHRNLEDWKLYKFIFLLMDGALYYFIATVLVPENPNEINSWRDYYYKNKHKLFYAILTFLAYIQLNGYILTDEVYFGPEQYFHLIGLIPIIFGLKSKSHKIHLAIACFYLIMVFTMMLTVASEPGWVAQL</sequence>
<evidence type="ECO:0000313" key="3">
    <source>
        <dbReference type="Proteomes" id="UP001500027"/>
    </source>
</evidence>
<feature type="transmembrane region" description="Helical" evidence="1">
    <location>
        <begin position="171"/>
        <end position="190"/>
    </location>
</feature>
<dbReference type="EMBL" id="BAABAV010000002">
    <property type="protein sequence ID" value="GAA4269790.1"/>
    <property type="molecule type" value="Genomic_DNA"/>
</dbReference>
<feature type="transmembrane region" description="Helical" evidence="1">
    <location>
        <begin position="41"/>
        <end position="62"/>
    </location>
</feature>
<feature type="transmembrane region" description="Helical" evidence="1">
    <location>
        <begin position="74"/>
        <end position="97"/>
    </location>
</feature>
<organism evidence="2 3">
    <name type="scientific">Hyunsoonleella aestuarii</name>
    <dbReference type="NCBI Taxonomy" id="912802"/>
    <lineage>
        <taxon>Bacteria</taxon>
        <taxon>Pseudomonadati</taxon>
        <taxon>Bacteroidota</taxon>
        <taxon>Flavobacteriia</taxon>
        <taxon>Flavobacteriales</taxon>
        <taxon>Flavobacteriaceae</taxon>
    </lineage>
</organism>
<keyword evidence="3" id="KW-1185">Reference proteome</keyword>
<feature type="transmembrane region" description="Helical" evidence="1">
    <location>
        <begin position="148"/>
        <end position="165"/>
    </location>
</feature>
<feature type="transmembrane region" description="Helical" evidence="1">
    <location>
        <begin position="12"/>
        <end position="29"/>
    </location>
</feature>
<protein>
    <submittedName>
        <fullName evidence="2">Uncharacterized protein</fullName>
    </submittedName>
</protein>
<feature type="transmembrane region" description="Helical" evidence="1">
    <location>
        <begin position="197"/>
        <end position="217"/>
    </location>
</feature>
<comment type="caution">
    <text evidence="2">The sequence shown here is derived from an EMBL/GenBank/DDBJ whole genome shotgun (WGS) entry which is preliminary data.</text>
</comment>
<evidence type="ECO:0000256" key="1">
    <source>
        <dbReference type="SAM" id="Phobius"/>
    </source>
</evidence>
<keyword evidence="1" id="KW-0472">Membrane</keyword>
<feature type="transmembrane region" description="Helical" evidence="1">
    <location>
        <begin position="109"/>
        <end position="127"/>
    </location>
</feature>
<gene>
    <name evidence="2" type="ORF">GCM10022257_18910</name>
</gene>
<reference evidence="3" key="1">
    <citation type="journal article" date="2019" name="Int. J. Syst. Evol. Microbiol.">
        <title>The Global Catalogue of Microorganisms (GCM) 10K type strain sequencing project: providing services to taxonomists for standard genome sequencing and annotation.</title>
        <authorList>
            <consortium name="The Broad Institute Genomics Platform"/>
            <consortium name="The Broad Institute Genome Sequencing Center for Infectious Disease"/>
            <person name="Wu L."/>
            <person name="Ma J."/>
        </authorList>
    </citation>
    <scope>NUCLEOTIDE SEQUENCE [LARGE SCALE GENOMIC DNA]</scope>
    <source>
        <strain evidence="3">JCM 17452</strain>
    </source>
</reference>
<name>A0ABP8EC24_9FLAO</name>
<proteinExistence type="predicted"/>
<dbReference type="Proteomes" id="UP001500027">
    <property type="component" value="Unassembled WGS sequence"/>
</dbReference>
<accession>A0ABP8EC24</accession>
<keyword evidence="1" id="KW-0812">Transmembrane</keyword>
<evidence type="ECO:0000313" key="2">
    <source>
        <dbReference type="EMBL" id="GAA4269790.1"/>
    </source>
</evidence>